<evidence type="ECO:0000256" key="1">
    <source>
        <dbReference type="ARBA" id="ARBA00023118"/>
    </source>
</evidence>
<comment type="function">
    <text evidence="2">CRISPR (clustered regularly interspaced short palindromic repeat) is an adaptive immune system that provides protection against mobile genetic elements (viruses, transposable elements and conjugative plasmids). CRISPR clusters contain spacers, sequences complementary to antecedent mobile elements, and target invading nucleic acids. CRISPR clusters are transcribed and processed into CRISPR RNA (crRNA).</text>
</comment>
<gene>
    <name evidence="3" type="primary">cas7a</name>
    <name evidence="3" type="ORF">ENM70_01370</name>
</gene>
<comment type="caution">
    <text evidence="3">The sequence shown here is derived from an EMBL/GenBank/DDBJ whole genome shotgun (WGS) entry which is preliminary data.</text>
</comment>
<dbReference type="NCBIfam" id="TIGR01875">
    <property type="entry name" value="cas_MJ0381"/>
    <property type="match status" value="1"/>
</dbReference>
<dbReference type="InterPro" id="IPR010154">
    <property type="entry name" value="CRISPR-assoc_Cas7/Cst2/DevR"/>
</dbReference>
<proteinExistence type="predicted"/>
<evidence type="ECO:0000313" key="3">
    <source>
        <dbReference type="EMBL" id="HHP92265.1"/>
    </source>
</evidence>
<dbReference type="NCBIfam" id="TIGR02583">
    <property type="entry name" value="DevR_archaea"/>
    <property type="match status" value="1"/>
</dbReference>
<dbReference type="InterPro" id="IPR002764">
    <property type="entry name" value="Cas7/Cst2/DevR_sub_I-a/Apern"/>
</dbReference>
<reference evidence="3" key="1">
    <citation type="journal article" date="2020" name="mSystems">
        <title>Genome- and Community-Level Interaction Insights into Carbon Utilization and Element Cycling Functions of Hydrothermarchaeota in Hydrothermal Sediment.</title>
        <authorList>
            <person name="Zhou Z."/>
            <person name="Liu Y."/>
            <person name="Xu W."/>
            <person name="Pan J."/>
            <person name="Luo Z.H."/>
            <person name="Li M."/>
        </authorList>
    </citation>
    <scope>NUCLEOTIDE SEQUENCE [LARGE SCALE GENOMIC DNA]</scope>
    <source>
        <strain evidence="3">SpSt-1109</strain>
    </source>
</reference>
<dbReference type="AlphaFoldDB" id="A0A7J3YTY4"/>
<organism evidence="3">
    <name type="scientific">Ignisphaera aggregans</name>
    <dbReference type="NCBI Taxonomy" id="334771"/>
    <lineage>
        <taxon>Archaea</taxon>
        <taxon>Thermoproteota</taxon>
        <taxon>Thermoprotei</taxon>
        <taxon>Desulfurococcales</taxon>
        <taxon>Desulfurococcaceae</taxon>
        <taxon>Ignisphaera</taxon>
    </lineage>
</organism>
<keyword evidence="1" id="KW-0051">Antiviral defense</keyword>
<dbReference type="InterPro" id="IPR052681">
    <property type="entry name" value="CRISPR-Cas7/Cst2/DevR"/>
</dbReference>
<evidence type="ECO:0000256" key="2">
    <source>
        <dbReference type="ARBA" id="ARBA00025626"/>
    </source>
</evidence>
<protein>
    <submittedName>
        <fullName evidence="3">Type I-A CRISPR-associated protein Cas7/Csa2</fullName>
    </submittedName>
</protein>
<dbReference type="GO" id="GO:0051607">
    <property type="term" value="P:defense response to virus"/>
    <property type="evidence" value="ECO:0007669"/>
    <property type="project" value="UniProtKB-KW"/>
</dbReference>
<dbReference type="PANTHER" id="PTHR37459:SF1">
    <property type="entry name" value="CRISPR-ASSOCIATED PROTEIN CAS7_CST2_DEVR"/>
    <property type="match status" value="1"/>
</dbReference>
<name>A0A7J3YTY4_9CREN</name>
<sequence length="332" mass="37003">MEMVYVRITGRSIVNIHSANAEGAVGNYIALSKMFVVRRVENGYDILEEPVISGNMIKHWHAIATVETLKSWGYKSLCDECKRHIMFRSVLGYKTGCKDEFDYIQKCAIEDLHGFLDTQTNVRRESIIKFAFMIPIEELRAEYTSITHNRVVTTPQGNVPTKEEAPEIYGVEEAMGVMKREHASGLYGFLCSMDLVFVGISQANPEKKLSLNERKIRAKAATAALIELFSGRFGAAQARASPIVKVTELICIASKKPIPNAVHGFYKDYAEETASIIKVALNQALAMPNEIKTVVVGKKPMMVFKEEGVEVEEAKTASEAVAKIMEASDKWL</sequence>
<dbReference type="EMBL" id="DRYU01000033">
    <property type="protein sequence ID" value="HHP92265.1"/>
    <property type="molecule type" value="Genomic_DNA"/>
</dbReference>
<dbReference type="Pfam" id="PF01905">
    <property type="entry name" value="DevR"/>
    <property type="match status" value="1"/>
</dbReference>
<accession>A0A7J3YTY4</accession>
<dbReference type="PANTHER" id="PTHR37459">
    <property type="match status" value="1"/>
</dbReference>